<feature type="domain" description="UGSC-like" evidence="1">
    <location>
        <begin position="1"/>
        <end position="65"/>
    </location>
</feature>
<sequence length="65" mass="7234">VYDPRGQITVAPVTPAPRPSSLEATRLGILNNSKWNASKLLRRVVAQLEVVHSFSSVRHYSKTSF</sequence>
<feature type="non-terminal residue" evidence="2">
    <location>
        <position position="1"/>
    </location>
</feature>
<dbReference type="EMBL" id="UINC01065523">
    <property type="protein sequence ID" value="SVB95287.1"/>
    <property type="molecule type" value="Genomic_DNA"/>
</dbReference>
<accession>A0A382I7U3</accession>
<name>A0A382I7U3_9ZZZZ</name>
<organism evidence="2">
    <name type="scientific">marine metagenome</name>
    <dbReference type="NCBI Taxonomy" id="408172"/>
    <lineage>
        <taxon>unclassified sequences</taxon>
        <taxon>metagenomes</taxon>
        <taxon>ecological metagenomes</taxon>
    </lineage>
</organism>
<proteinExistence type="predicted"/>
<protein>
    <recommendedName>
        <fullName evidence="1">UGSC-like domain-containing protein</fullName>
    </recommendedName>
</protein>
<evidence type="ECO:0000259" key="1">
    <source>
        <dbReference type="Pfam" id="PF24696"/>
    </source>
</evidence>
<reference evidence="2" key="1">
    <citation type="submission" date="2018-05" db="EMBL/GenBank/DDBJ databases">
        <authorList>
            <person name="Lanie J.A."/>
            <person name="Ng W.-L."/>
            <person name="Kazmierczak K.M."/>
            <person name="Andrzejewski T.M."/>
            <person name="Davidsen T.M."/>
            <person name="Wayne K.J."/>
            <person name="Tettelin H."/>
            <person name="Glass J.I."/>
            <person name="Rusch D."/>
            <person name="Podicherti R."/>
            <person name="Tsui H.-C.T."/>
            <person name="Winkler M.E."/>
        </authorList>
    </citation>
    <scope>NUCLEOTIDE SEQUENCE</scope>
</reference>
<evidence type="ECO:0000313" key="2">
    <source>
        <dbReference type="EMBL" id="SVB95287.1"/>
    </source>
</evidence>
<gene>
    <name evidence="2" type="ORF">METZ01_LOCUS248141</name>
</gene>
<dbReference type="Pfam" id="PF24696">
    <property type="entry name" value="UGSC"/>
    <property type="match status" value="1"/>
</dbReference>
<dbReference type="AlphaFoldDB" id="A0A382I7U3"/>
<feature type="non-terminal residue" evidence="2">
    <location>
        <position position="65"/>
    </location>
</feature>
<dbReference type="InterPro" id="IPR057767">
    <property type="entry name" value="UGSC-like_dom"/>
</dbReference>